<dbReference type="GO" id="GO:0000123">
    <property type="term" value="C:histone acetyltransferase complex"/>
    <property type="evidence" value="ECO:0007669"/>
    <property type="project" value="TreeGrafter"/>
</dbReference>
<feature type="region of interest" description="Disordered" evidence="6">
    <location>
        <begin position="113"/>
        <end position="134"/>
    </location>
</feature>
<organism evidence="8">
    <name type="scientific">Picea sitchensis</name>
    <name type="common">Sitka spruce</name>
    <name type="synonym">Pinus sitchensis</name>
    <dbReference type="NCBI Taxonomy" id="3332"/>
    <lineage>
        <taxon>Eukaryota</taxon>
        <taxon>Viridiplantae</taxon>
        <taxon>Streptophyta</taxon>
        <taxon>Embryophyta</taxon>
        <taxon>Tracheophyta</taxon>
        <taxon>Spermatophyta</taxon>
        <taxon>Pinopsida</taxon>
        <taxon>Pinidae</taxon>
        <taxon>Conifers I</taxon>
        <taxon>Pinales</taxon>
        <taxon>Pinaceae</taxon>
        <taxon>Picea</taxon>
    </lineage>
</organism>
<evidence type="ECO:0000313" key="8">
    <source>
        <dbReference type="EMBL" id="ABK26286.1"/>
    </source>
</evidence>
<comment type="subcellular location">
    <subcellularLocation>
        <location evidence="1">Nucleus</location>
    </subcellularLocation>
</comment>
<dbReference type="PANTHER" id="PTHR10880">
    <property type="entry name" value="MORTALITY FACTOR 4-LIKE PROTEIN"/>
    <property type="match status" value="1"/>
</dbReference>
<dbReference type="InterPro" id="IPR000953">
    <property type="entry name" value="Chromo/chromo_shadow_dom"/>
</dbReference>
<dbReference type="InterPro" id="IPR008676">
    <property type="entry name" value="MRG"/>
</dbReference>
<dbReference type="Gene3D" id="1.10.274.30">
    <property type="entry name" value="MRG domain"/>
    <property type="match status" value="1"/>
</dbReference>
<dbReference type="PROSITE" id="PS51640">
    <property type="entry name" value="MRG"/>
    <property type="match status" value="1"/>
</dbReference>
<dbReference type="GO" id="GO:0005634">
    <property type="term" value="C:nucleus"/>
    <property type="evidence" value="ECO:0007669"/>
    <property type="project" value="UniProtKB-SubCell"/>
</dbReference>
<dbReference type="InterPro" id="IPR038217">
    <property type="entry name" value="MRG_C_sf"/>
</dbReference>
<keyword evidence="3" id="KW-0805">Transcription regulation</keyword>
<dbReference type="SMART" id="SM00298">
    <property type="entry name" value="CHROMO"/>
    <property type="match status" value="1"/>
</dbReference>
<accession>A9P075</accession>
<reference evidence="8" key="1">
    <citation type="journal article" date="2008" name="BMC Genomics">
        <title>A conifer genomics resource of 200,000 spruce (Picea spp.) ESTs and 6,464 high-quality, sequence-finished full-length cDNAs for Sitka spruce (Picea sitchensis).</title>
        <authorList>
            <person name="Ralph S.G."/>
            <person name="Chun H.J."/>
            <person name="Kolosova N."/>
            <person name="Cooper D."/>
            <person name="Oddy C."/>
            <person name="Ritland C.E."/>
            <person name="Kirkpatrick R."/>
            <person name="Moore R."/>
            <person name="Barber S."/>
            <person name="Holt R.A."/>
            <person name="Jones S.J."/>
            <person name="Marra M.A."/>
            <person name="Douglas C.J."/>
            <person name="Ritland K."/>
            <person name="Bohlmann J."/>
        </authorList>
    </citation>
    <scope>NUCLEOTIDE SEQUENCE</scope>
    <source>
        <tissue evidence="8">Green portion of the leader tissue</tissue>
    </source>
</reference>
<dbReference type="PIRSF" id="PIRSF038133">
    <property type="entry name" value="HAT_Nua4_EAF3/MRG15"/>
    <property type="match status" value="1"/>
</dbReference>
<dbReference type="InterPro" id="IPR053820">
    <property type="entry name" value="MSL3_chromo-like"/>
</dbReference>
<feature type="domain" description="Chromo" evidence="7">
    <location>
        <begin position="46"/>
        <end position="109"/>
    </location>
</feature>
<dbReference type="Gene3D" id="2.30.30.140">
    <property type="match status" value="1"/>
</dbReference>
<dbReference type="PANTHER" id="PTHR10880:SF15">
    <property type="entry name" value="MSL COMPLEX SUBUNIT 3"/>
    <property type="match status" value="1"/>
</dbReference>
<dbReference type="AlphaFoldDB" id="A9P075"/>
<dbReference type="InterPro" id="IPR016197">
    <property type="entry name" value="Chromo-like_dom_sf"/>
</dbReference>
<dbReference type="Pfam" id="PF22732">
    <property type="entry name" value="MSL3_chromo-like"/>
    <property type="match status" value="1"/>
</dbReference>
<evidence type="ECO:0000256" key="5">
    <source>
        <dbReference type="ARBA" id="ARBA00023242"/>
    </source>
</evidence>
<evidence type="ECO:0000256" key="4">
    <source>
        <dbReference type="ARBA" id="ARBA00023163"/>
    </source>
</evidence>
<keyword evidence="5" id="KW-0539">Nucleus</keyword>
<dbReference type="Pfam" id="PF05712">
    <property type="entry name" value="MRG"/>
    <property type="match status" value="1"/>
</dbReference>
<dbReference type="GO" id="GO:0006325">
    <property type="term" value="P:chromatin organization"/>
    <property type="evidence" value="ECO:0007669"/>
    <property type="project" value="UniProtKB-KW"/>
</dbReference>
<dbReference type="SUPFAM" id="SSF54160">
    <property type="entry name" value="Chromo domain-like"/>
    <property type="match status" value="1"/>
</dbReference>
<dbReference type="InterPro" id="IPR026541">
    <property type="entry name" value="MRG_dom"/>
</dbReference>
<feature type="compositionally biased region" description="Basic and acidic residues" evidence="6">
    <location>
        <begin position="20"/>
        <end position="32"/>
    </location>
</feature>
<feature type="region of interest" description="Disordered" evidence="6">
    <location>
        <begin position="1"/>
        <end position="46"/>
    </location>
</feature>
<evidence type="ECO:0000256" key="3">
    <source>
        <dbReference type="ARBA" id="ARBA00023015"/>
    </source>
</evidence>
<keyword evidence="2" id="KW-0156">Chromatin regulator</keyword>
<keyword evidence="4" id="KW-0804">Transcription</keyword>
<dbReference type="GO" id="GO:0006355">
    <property type="term" value="P:regulation of DNA-templated transcription"/>
    <property type="evidence" value="ECO:0007669"/>
    <property type="project" value="InterPro"/>
</dbReference>
<protein>
    <recommendedName>
        <fullName evidence="7">Chromo domain-containing protein</fullName>
    </recommendedName>
</protein>
<sequence>MGSSTTGAKEDLQPPEAPAADDHNNDTKVKDNMDEDEAIKQQSSHFKEGEKVLAYHGPLIYEAKVQRAELRKKEWKYYVHYLGWSKNWDEWVGADRLMHFTEENVRKQQGLLKNQSGDKSFKGRISQSKPRSSTDVKVEKEDVKNYVARGKKRKGEYGVEEKDGESPEKVVKIQLPTTLKKQLVDDCEFVTQLGKLVKLPRNPTVDDILKKYLEHKTKKEGAVGDSVVEILNGLRSYFDKALPAMLLYKQERQQYSEAVPERNNVAPSTVYGAEHFLRLL</sequence>
<evidence type="ECO:0000256" key="6">
    <source>
        <dbReference type="SAM" id="MobiDB-lite"/>
    </source>
</evidence>
<evidence type="ECO:0000256" key="2">
    <source>
        <dbReference type="ARBA" id="ARBA00022853"/>
    </source>
</evidence>
<dbReference type="EMBL" id="EF087030">
    <property type="protein sequence ID" value="ABK26286.1"/>
    <property type="molecule type" value="mRNA"/>
</dbReference>
<evidence type="ECO:0000259" key="7">
    <source>
        <dbReference type="SMART" id="SM00298"/>
    </source>
</evidence>
<proteinExistence type="evidence at transcript level"/>
<dbReference type="CDD" id="cd18983">
    <property type="entry name" value="CBD_MSL3_like"/>
    <property type="match status" value="1"/>
</dbReference>
<evidence type="ECO:0000256" key="1">
    <source>
        <dbReference type="ARBA" id="ARBA00004123"/>
    </source>
</evidence>
<name>A9P075_PICSI</name>